<protein>
    <submittedName>
        <fullName evidence="3">Uncharacterized protein</fullName>
    </submittedName>
</protein>
<dbReference type="OrthoDB" id="1154025at2"/>
<gene>
    <name evidence="3" type="ORF">LV83_03646</name>
</gene>
<evidence type="ECO:0000256" key="1">
    <source>
        <dbReference type="SAM" id="Coils"/>
    </source>
</evidence>
<feature type="signal peptide" evidence="2">
    <location>
        <begin position="1"/>
        <end position="20"/>
    </location>
</feature>
<organism evidence="3 4">
    <name type="scientific">Algoriphagus yeomjeoni</name>
    <dbReference type="NCBI Taxonomy" id="291403"/>
    <lineage>
        <taxon>Bacteria</taxon>
        <taxon>Pseudomonadati</taxon>
        <taxon>Bacteroidota</taxon>
        <taxon>Cytophagia</taxon>
        <taxon>Cytophagales</taxon>
        <taxon>Cyclobacteriaceae</taxon>
        <taxon>Algoriphagus</taxon>
    </lineage>
</organism>
<reference evidence="3 4" key="1">
    <citation type="submission" date="2018-06" db="EMBL/GenBank/DDBJ databases">
        <title>Genomic Encyclopedia of Archaeal and Bacterial Type Strains, Phase II (KMG-II): from individual species to whole genera.</title>
        <authorList>
            <person name="Goeker M."/>
        </authorList>
    </citation>
    <scope>NUCLEOTIDE SEQUENCE [LARGE SCALE GENOMIC DNA]</scope>
    <source>
        <strain evidence="3 4">DSM 23446</strain>
    </source>
</reference>
<keyword evidence="4" id="KW-1185">Reference proteome</keyword>
<evidence type="ECO:0000313" key="4">
    <source>
        <dbReference type="Proteomes" id="UP000249610"/>
    </source>
</evidence>
<evidence type="ECO:0000313" key="3">
    <source>
        <dbReference type="EMBL" id="RAI85566.1"/>
    </source>
</evidence>
<name>A0A327P6K9_9BACT</name>
<proteinExistence type="predicted"/>
<keyword evidence="1" id="KW-0175">Coiled coil</keyword>
<accession>A0A327P6K9</accession>
<dbReference type="Proteomes" id="UP000249610">
    <property type="component" value="Unassembled WGS sequence"/>
</dbReference>
<dbReference type="EMBL" id="QLLK01000013">
    <property type="protein sequence ID" value="RAI85566.1"/>
    <property type="molecule type" value="Genomic_DNA"/>
</dbReference>
<keyword evidence="2" id="KW-0732">Signal</keyword>
<feature type="coiled-coil region" evidence="1">
    <location>
        <begin position="223"/>
        <end position="289"/>
    </location>
</feature>
<comment type="caution">
    <text evidence="3">The sequence shown here is derived from an EMBL/GenBank/DDBJ whole genome shotgun (WGS) entry which is preliminary data.</text>
</comment>
<evidence type="ECO:0000256" key="2">
    <source>
        <dbReference type="SAM" id="SignalP"/>
    </source>
</evidence>
<dbReference type="AlphaFoldDB" id="A0A327P6K9"/>
<feature type="chain" id="PRO_5016379701" evidence="2">
    <location>
        <begin position="21"/>
        <end position="843"/>
    </location>
</feature>
<sequence length="843" mass="97847">MKSYLYLLLSIVLFSSQVRAQEARDLGSVDLSKNKDYYLSAFEKGGKFTYKLFNQNEPSVEIASFSLVNNNFDNFKEMLESVLKENNLTEGISEAEMEKYYFYFTTQNAFLIENEPGKKAIEMVFKDALAVYAYHHSNFAAITVKDIYYMLKELFPKEEIDGSFLDNPFDTAQYNLKLCDTCKVIFEDTFKANLEKTSRIKNKNERLETLYKAINKQYYDAIHKEIKEKLRAYEERVEGSVNELETQIKELRQGRLLLESDSNLYKSEIELLQQKINILEKSISENEKKVKEPLNRYDFTLEEEGIEAEGVQANEISSLQDYINEIEEIYTILSRNQLIYLSTASQDFFDSNDISPENRLKRIKTEISKLKNVQASLNAIRLEQNQISSIRDSVSINNDKLIAIKDNLNRVDTELGLLTQQLNEIEIEKNEQISVQLDQLFKTNKFEFSPSSVQLEVNRGYLENIVVNGSAAIYDYRKIKEKDPSKVISEIHLKFINDFPLGISSKKDIEQLGNYKLYARFRDGTHYELKLGDFIDVITEKLELDRKDYSPKNGSYELSLPSENKKTFFKADSKEILQLKIFSDFVGIQDNNPNGLIQLEIDKEIPLLTKRFQRPYAVFFLRPFVLNQANIGVFNYFKPQFIYSKIENNNKYLEVSSFPLEDGSASYGVSTLDLKQYEVFSVGADFNLFLYDIPNTKSTFLFNTGFRFGRTDLALDKDEPEAHDFPRGFTNTIQPSLEGLLRINGDERFGFEFSYGINWLLSDELFFTQKAKVSGIDDFGSFSRSKESNTLQRVSILAYLNINKESQGRLFFRYRFNSEFGDFKNNFAQLQIGYTTYLTRANK</sequence>
<dbReference type="RefSeq" id="WP_111612968.1">
    <property type="nucleotide sequence ID" value="NZ_QLLK01000013.1"/>
</dbReference>